<protein>
    <submittedName>
        <fullName evidence="1">Uncharacterized protein</fullName>
    </submittedName>
</protein>
<reference evidence="1 2" key="1">
    <citation type="journal article" date="2023" name="Nat. Microbiol.">
        <title>A compendium of viruses from methanogenic archaea reveals their diversity and adaptations to the gut environment.</title>
        <authorList>
            <person name="Medvedeva S."/>
            <person name="Borrel G."/>
            <person name="Krupovic M."/>
            <person name="Gribaldo S."/>
        </authorList>
    </citation>
    <scope>NUCLEOTIDE SEQUENCE [LARGE SCALE GENOMIC DNA]</scope>
</reference>
<name>A0AA87CD43_9CAUD</name>
<evidence type="ECO:0000313" key="1">
    <source>
        <dbReference type="EMBL" id="DBA35349.1"/>
    </source>
</evidence>
<sequence length="71" mass="7941">MTMTKHRIGAEIVIKAYDGPVPDGKAFYAWNTREDGTGAVYKPGKKITMIESLHLYPMWVDAAEEIPEATE</sequence>
<keyword evidence="2" id="KW-1185">Reference proteome</keyword>
<accession>A0AA87CD43</accession>
<dbReference type="GeneID" id="98835814"/>
<dbReference type="Proteomes" id="UP001302265">
    <property type="component" value="Segment"/>
</dbReference>
<gene>
    <name evidence="1" type="ORF">vir215_00047</name>
</gene>
<dbReference type="EMBL" id="BK063676">
    <property type="protein sequence ID" value="DBA35349.1"/>
    <property type="molecule type" value="Genomic_DNA"/>
</dbReference>
<organism evidence="1 2">
    <name type="scientific">Caudoviricetes sp. vir215</name>
    <dbReference type="NCBI Taxonomy" id="3068354"/>
    <lineage>
        <taxon>Viruses</taxon>
        <taxon>Duplodnaviria</taxon>
        <taxon>Heunggongvirae</taxon>
        <taxon>Uroviricota</taxon>
        <taxon>Caudoviricetes</taxon>
    </lineage>
</organism>
<dbReference type="RefSeq" id="YP_011108902.1">
    <property type="nucleotide sequence ID" value="NC_092586.1"/>
</dbReference>
<evidence type="ECO:0000313" key="2">
    <source>
        <dbReference type="Proteomes" id="UP001302265"/>
    </source>
</evidence>
<proteinExistence type="predicted"/>